<dbReference type="SUPFAM" id="SSF51726">
    <property type="entry name" value="UROD/MetE-like"/>
    <property type="match status" value="1"/>
</dbReference>
<dbReference type="PANTHER" id="PTHR47099">
    <property type="entry name" value="METHYLCOBAMIDE:COM METHYLTRANSFERASE MTBA"/>
    <property type="match status" value="1"/>
</dbReference>
<evidence type="ECO:0000259" key="1">
    <source>
        <dbReference type="Pfam" id="PF01208"/>
    </source>
</evidence>
<dbReference type="GO" id="GO:0004853">
    <property type="term" value="F:uroporphyrinogen decarboxylase activity"/>
    <property type="evidence" value="ECO:0007669"/>
    <property type="project" value="InterPro"/>
</dbReference>
<accession>A0A140DSN7</accession>
<dbReference type="EMBL" id="CP011391">
    <property type="protein sequence ID" value="AMK53664.1"/>
    <property type="molecule type" value="Genomic_DNA"/>
</dbReference>
<organism evidence="2 3">
    <name type="scientific">Faecalibaculum rodentium</name>
    <dbReference type="NCBI Taxonomy" id="1702221"/>
    <lineage>
        <taxon>Bacteria</taxon>
        <taxon>Bacillati</taxon>
        <taxon>Bacillota</taxon>
        <taxon>Erysipelotrichia</taxon>
        <taxon>Erysipelotrichales</taxon>
        <taxon>Erysipelotrichaceae</taxon>
        <taxon>Faecalibaculum</taxon>
    </lineage>
</organism>
<dbReference type="KEGG" id="fro:AALO17_05300"/>
<dbReference type="Pfam" id="PF01208">
    <property type="entry name" value="URO-D"/>
    <property type="match status" value="1"/>
</dbReference>
<dbReference type="PANTHER" id="PTHR47099:SF1">
    <property type="entry name" value="METHYLCOBAMIDE:COM METHYLTRANSFERASE MTBA"/>
    <property type="match status" value="1"/>
</dbReference>
<name>A0A140DSN7_9FIRM</name>
<dbReference type="Gene3D" id="3.20.20.210">
    <property type="match status" value="1"/>
</dbReference>
<dbReference type="InterPro" id="IPR000257">
    <property type="entry name" value="Uroporphyrinogen_deCOase"/>
</dbReference>
<dbReference type="STRING" id="1702221.AALO17_05300"/>
<gene>
    <name evidence="2" type="ORF">AALO17_05300</name>
</gene>
<dbReference type="AlphaFoldDB" id="A0A140DSN7"/>
<keyword evidence="3" id="KW-1185">Reference proteome</keyword>
<dbReference type="InterPro" id="IPR038071">
    <property type="entry name" value="UROD/MetE-like_sf"/>
</dbReference>
<dbReference type="Proteomes" id="UP000069771">
    <property type="component" value="Chromosome"/>
</dbReference>
<reference evidence="2 3" key="1">
    <citation type="journal article" date="2016" name="Gut Pathog.">
        <title>Whole genome sequencing of "Faecalibaculum rodentium" ALO17, isolated from C57BL/6J laboratory mouse feces.</title>
        <authorList>
            <person name="Lim S."/>
            <person name="Chang D.H."/>
            <person name="Ahn S."/>
            <person name="Kim B.C."/>
        </authorList>
    </citation>
    <scope>NUCLEOTIDE SEQUENCE [LARGE SCALE GENOMIC DNA]</scope>
    <source>
        <strain evidence="2 3">Alo17</strain>
    </source>
</reference>
<feature type="domain" description="Uroporphyrinogen decarboxylase (URO-D)" evidence="1">
    <location>
        <begin position="3"/>
        <end position="293"/>
    </location>
</feature>
<proteinExistence type="predicted"/>
<evidence type="ECO:0000313" key="3">
    <source>
        <dbReference type="Proteomes" id="UP000069771"/>
    </source>
</evidence>
<dbReference type="GO" id="GO:0006779">
    <property type="term" value="P:porphyrin-containing compound biosynthetic process"/>
    <property type="evidence" value="ECO:0007669"/>
    <property type="project" value="InterPro"/>
</dbReference>
<dbReference type="InterPro" id="IPR052024">
    <property type="entry name" value="Methanogen_methyltrans"/>
</dbReference>
<protein>
    <recommendedName>
        <fullName evidence="1">Uroporphyrinogen decarboxylase (URO-D) domain-containing protein</fullName>
    </recommendedName>
</protein>
<sequence length="298" mass="32225">MVTDPQVQAEAILEIRRRFPRQAAFTGLMDLSLEAEAFGYPVRFADDDLPTVLEPVIHTPQDAEALVVPDLEAGRIPVTLEALKRVHAQDPDTPLLAGCIGPFSLAGRLADPSAALMMPVTDPDTLKILLDKATACLIQLIEAFKAAGCAGVIMAEPMAGLMSPAMNRRFVVPWLKRIIDAVQTEEFSVMLHNCGPSAGKCWNVLRQSGAAAYHFGNAVDLLPILESSPDTPVYGNLDPTAFVSETPETIACLTQYLIDSYGQCPMWRLSSGCDIPAAAHPAALQAAFDAWDKWLQQN</sequence>
<evidence type="ECO:0000313" key="2">
    <source>
        <dbReference type="EMBL" id="AMK53664.1"/>
    </source>
</evidence>